<dbReference type="NCBIfam" id="NF033681">
    <property type="entry name" value="ExeM_NucH_DNase"/>
    <property type="match status" value="1"/>
</dbReference>
<evidence type="ECO:0000256" key="2">
    <source>
        <dbReference type="SAM" id="MobiDB-lite"/>
    </source>
</evidence>
<dbReference type="PRINTS" id="PR01607">
    <property type="entry name" value="APYRASEFAMLY"/>
</dbReference>
<dbReference type="SUPFAM" id="SSF74853">
    <property type="entry name" value="Lamin A/C globular tail domain"/>
    <property type="match status" value="1"/>
</dbReference>
<dbReference type="InterPro" id="IPR001322">
    <property type="entry name" value="Lamin_tail_dom"/>
</dbReference>
<evidence type="ECO:0000256" key="3">
    <source>
        <dbReference type="SAM" id="SignalP"/>
    </source>
</evidence>
<feature type="compositionally biased region" description="Polar residues" evidence="2">
    <location>
        <begin position="206"/>
        <end position="220"/>
    </location>
</feature>
<feature type="signal peptide" evidence="3">
    <location>
        <begin position="1"/>
        <end position="34"/>
    </location>
</feature>
<dbReference type="EMBL" id="JAGDYM010000003">
    <property type="protein sequence ID" value="MBO1900564.1"/>
    <property type="molecule type" value="Genomic_DNA"/>
</dbReference>
<dbReference type="InterPro" id="IPR047971">
    <property type="entry name" value="ExeM-like"/>
</dbReference>
<dbReference type="Gene3D" id="2.60.40.10">
    <property type="entry name" value="Immunoglobulins"/>
    <property type="match status" value="1"/>
</dbReference>
<dbReference type="Proteomes" id="UP000664382">
    <property type="component" value="Unassembled WGS sequence"/>
</dbReference>
<dbReference type="Gene3D" id="3.90.780.10">
    <property type="entry name" value="5'-Nucleotidase, C-terminal domain"/>
    <property type="match status" value="1"/>
</dbReference>
<comment type="caution">
    <text evidence="5">The sequence shown here is derived from an EMBL/GenBank/DDBJ whole genome shotgun (WGS) entry which is preliminary data.</text>
</comment>
<sequence length="1710" mass="177453">MSEQSFSARFGRGLLAAAAGLAVAVTGLVPGATAANAATAWDGVVINEAYLSGGSAGAAYTNKFVELYNTTDRDISLTGTSLQYRSATGSGSTTGVTALTGTIKAKGYYLVQGGSNGANGAALPAPDASGSLNPSGTTGTVLLAVGTSALTIPTGSVVGDANVVDLLGYGTSNTFEGTVATAPSGNTDVRSNNRTDGVDTDDNRNDFSLSATITPQNSASTGGGTDPTDPTDPEPGAEKTIAEIQGTGATSPEVGNTVTTRGVVTASYATGGFNGFYIQTPGTGGDIDLAAHTASDGIFAYGGNAAGTVAVGDYVKVTGVIAEYRASSATTPGTLTQILPANAAAVEKLTESVTPPQPAKVAFPRNEAQRESLEGMLIEPQGDYTVSNTYSTNAYGTVGLATGTSPLITPTEAAKPGTQAYQDVVADNAARGVVLDDGASTNYGPSASAANKAIPLPYLSKTKPVRVGAKVAFTRPVILDYRFDVWGFQPTQHITGQTPEAQLPVSFENTRTPKPEEVGGDLKLATFNVLNYFTTTGDQVSGCSFYNDRDGNPIAVNTNCDARGAANAVNLKRQEDKIVAAINGLGADVVSLEEIENSVKFGKDRDDALSKLVAALNAKAGPGTWSFVPSPAAADLPAPSAEDVIRNAYIYRSATAETVGGSVVLTGNAAFSNAREPLAQAFKAKGAPDAAKILVITNHFKSKSGPRSGSPAPSPENQDTGDGQGYWNGDRKAQATALVAFADAQKQAHGTERVFLVGDFNAYAKEDPIGILEAAGYVNQGAKTGKYSYSFSGQSGSLDVIFASEQADEAVTGADIWNINAPEAIALEYSRYNYNVTDFYDDSAYRSSDHDPVLVGVSNGEGEGPSETVKLNLLNINDFHGRIDKTTTVQFAGTIEQLRKAEGEDNTLFLSDGDNIGASLFNSSVQKDQPTIDVLNALDLKASAVGNHEFDLGMDDLTGRVIGAPEARNAKWDYLGANVYQKGTQKAALKEYSIQEIDGLKVAIIGAVTAETPTLVGPAGVADLEFGDPVDAVNRVAAQLTDGNAENGEADVLIAEYHEGASAGLKEGATLDQELAQGGVFAKIVNETSPKVSAIFTGHTHKEYSWDGPVKGSDAKRAVLQTGNYGENIGQNVLTIDRATKNVLSYEAKNVKRTTAAEADLVAEFPRVAQVKTIVDAALAYAATEGQKPVGSATADITTAHTGGAYGVDGYGGADAKRDDRANQSALGSLVADSLVESLKEPRLGGAEIGISNPGGMRDELRKGTITYAQANAVLPFANNLWTTSLTGADLKSVLEQQWQRDAAGNVPSRPFLALSVSKNVRYTFDTSKPEGERITGIWVSGARVTDTAKFRVAAPSFLIEGGDNFTAFKKGTDARDSGLVDRDAWMAYLTAHENAAPDFAKRGVEVQNVPSAAVRQGSELSFRIGDVDGANTKTNGGLNLTSLGSPDNTAVKVSFAGSSVAPAEVSLTDGKALVKVPVPSDVSGDVLVKVVGAESGTEVTIPVTVEQAPVVEPEPVVPAISVKFARTSPRYGQSNTATVTVSADGVRASGDVQVAFDGKTLAKNGRLSAGKYTVTLPKTVKPGTRSLVAKFLGTKTVAAGQVSKKLKVAKGKASVSAKLAKSKITRKQRGKVTVTAKLSDASGVYATGKLRVLKGKKVLKTVSLKSSQKGKVRIALPKLKKGKHALRVQLQGGLLISKATSKRFTLRVR</sequence>
<keyword evidence="5" id="KW-0540">Nuclease</keyword>
<dbReference type="InterPro" id="IPR036907">
    <property type="entry name" value="5'-Nucleotdase_C_sf"/>
</dbReference>
<keyword evidence="5" id="KW-0255">Endonuclease</keyword>
<feature type="domain" description="LTD" evidence="4">
    <location>
        <begin position="30"/>
        <end position="171"/>
    </location>
</feature>
<dbReference type="PANTHER" id="PTHR42834:SF1">
    <property type="entry name" value="ENDONUCLEASE_EXONUCLEASE_PHOSPHATASE FAMILY PROTEIN (AFU_ORTHOLOGUE AFUA_3G09210)"/>
    <property type="match status" value="1"/>
</dbReference>
<dbReference type="InterPro" id="IPR006179">
    <property type="entry name" value="5_nucleotidase/apyrase"/>
</dbReference>
<dbReference type="GO" id="GO:0016787">
    <property type="term" value="F:hydrolase activity"/>
    <property type="evidence" value="ECO:0007669"/>
    <property type="project" value="InterPro"/>
</dbReference>
<dbReference type="SUPFAM" id="SSF56219">
    <property type="entry name" value="DNase I-like"/>
    <property type="match status" value="1"/>
</dbReference>
<feature type="region of interest" description="Disordered" evidence="2">
    <location>
        <begin position="701"/>
        <end position="728"/>
    </location>
</feature>
<dbReference type="InterPro" id="IPR008334">
    <property type="entry name" value="5'-Nucleotdase_C"/>
</dbReference>
<dbReference type="InterPro" id="IPR036691">
    <property type="entry name" value="Endo/exonu/phosph_ase_sf"/>
</dbReference>
<dbReference type="Pfam" id="PF03372">
    <property type="entry name" value="Exo_endo_phos"/>
    <property type="match status" value="1"/>
</dbReference>
<keyword evidence="6" id="KW-1185">Reference proteome</keyword>
<keyword evidence="1 3" id="KW-0732">Signal</keyword>
<dbReference type="InterPro" id="IPR032109">
    <property type="entry name" value="Big_3_5"/>
</dbReference>
<dbReference type="InterPro" id="IPR013783">
    <property type="entry name" value="Ig-like_fold"/>
</dbReference>
<dbReference type="InterPro" id="IPR029052">
    <property type="entry name" value="Metallo-depent_PP-like"/>
</dbReference>
<dbReference type="SUPFAM" id="SSF55816">
    <property type="entry name" value="5'-nucleotidase (syn. UDP-sugar hydrolase), C-terminal domain"/>
    <property type="match status" value="1"/>
</dbReference>
<reference evidence="5" key="1">
    <citation type="submission" date="2021-03" db="EMBL/GenBank/DDBJ databases">
        <title>Leucobacter chromiisoli sp. nov., isolated from chromium-containing soil of chemical plant.</title>
        <authorList>
            <person name="Xu Z."/>
        </authorList>
    </citation>
    <scope>NUCLEOTIDE SEQUENCE</scope>
    <source>
        <strain evidence="5">S27</strain>
    </source>
</reference>
<protein>
    <submittedName>
        <fullName evidence="5">ExeM/NucH family extracellular endonuclease</fullName>
    </submittedName>
</protein>
<evidence type="ECO:0000313" key="6">
    <source>
        <dbReference type="Proteomes" id="UP000664382"/>
    </source>
</evidence>
<dbReference type="Pfam" id="PF00932">
    <property type="entry name" value="LTD"/>
    <property type="match status" value="1"/>
</dbReference>
<organism evidence="5 6">
    <name type="scientific">Leucobacter weissii</name>
    <dbReference type="NCBI Taxonomy" id="1983706"/>
    <lineage>
        <taxon>Bacteria</taxon>
        <taxon>Bacillati</taxon>
        <taxon>Actinomycetota</taxon>
        <taxon>Actinomycetes</taxon>
        <taxon>Micrococcales</taxon>
        <taxon>Microbacteriaceae</taxon>
        <taxon>Leucobacter</taxon>
    </lineage>
</organism>
<keyword evidence="5" id="KW-0378">Hydrolase</keyword>
<gene>
    <name evidence="5" type="ORF">J4H92_01210</name>
</gene>
<evidence type="ECO:0000313" key="5">
    <source>
        <dbReference type="EMBL" id="MBO1900564.1"/>
    </source>
</evidence>
<feature type="compositionally biased region" description="Basic and acidic residues" evidence="2">
    <location>
        <begin position="191"/>
        <end position="205"/>
    </location>
</feature>
<dbReference type="InterPro" id="IPR005135">
    <property type="entry name" value="Endo/exonuclease/phosphatase"/>
</dbReference>
<dbReference type="GO" id="GO:0005975">
    <property type="term" value="P:carbohydrate metabolic process"/>
    <property type="evidence" value="ECO:0007669"/>
    <property type="project" value="UniProtKB-ARBA"/>
</dbReference>
<dbReference type="InterPro" id="IPR036415">
    <property type="entry name" value="Lamin_tail_dom_sf"/>
</dbReference>
<dbReference type="CDD" id="cd04486">
    <property type="entry name" value="YhcR_OBF_like"/>
    <property type="match status" value="1"/>
</dbReference>
<dbReference type="GO" id="GO:0004519">
    <property type="term" value="F:endonuclease activity"/>
    <property type="evidence" value="ECO:0007669"/>
    <property type="project" value="UniProtKB-KW"/>
</dbReference>
<dbReference type="PROSITE" id="PS51841">
    <property type="entry name" value="LTD"/>
    <property type="match status" value="1"/>
</dbReference>
<dbReference type="Pfam" id="PF00149">
    <property type="entry name" value="Metallophos"/>
    <property type="match status" value="1"/>
</dbReference>
<evidence type="ECO:0000256" key="1">
    <source>
        <dbReference type="ARBA" id="ARBA00022729"/>
    </source>
</evidence>
<dbReference type="Pfam" id="PF16640">
    <property type="entry name" value="Big_3_5"/>
    <property type="match status" value="1"/>
</dbReference>
<accession>A0A939S4S0</accession>
<dbReference type="InterPro" id="IPR004843">
    <property type="entry name" value="Calcineurin-like_PHP"/>
</dbReference>
<dbReference type="CDD" id="cd10283">
    <property type="entry name" value="MnuA_DNase1-like"/>
    <property type="match status" value="1"/>
</dbReference>
<dbReference type="PANTHER" id="PTHR42834">
    <property type="entry name" value="ENDONUCLEASE/EXONUCLEASE/PHOSPHATASE FAMILY PROTEIN (AFU_ORTHOLOGUE AFUA_3G09210)"/>
    <property type="match status" value="1"/>
</dbReference>
<feature type="chain" id="PRO_5037865559" evidence="3">
    <location>
        <begin position="35"/>
        <end position="1710"/>
    </location>
</feature>
<dbReference type="Gene3D" id="3.60.10.10">
    <property type="entry name" value="Endonuclease/exonuclease/phosphatase"/>
    <property type="match status" value="1"/>
</dbReference>
<evidence type="ECO:0000259" key="4">
    <source>
        <dbReference type="PROSITE" id="PS51841"/>
    </source>
</evidence>
<name>A0A939S4S0_9MICO</name>
<dbReference type="Pfam" id="PF02872">
    <property type="entry name" value="5_nucleotid_C"/>
    <property type="match status" value="1"/>
</dbReference>
<dbReference type="Gene3D" id="3.60.21.10">
    <property type="match status" value="1"/>
</dbReference>
<feature type="compositionally biased region" description="Polar residues" evidence="2">
    <location>
        <begin position="178"/>
        <end position="190"/>
    </location>
</feature>
<dbReference type="GO" id="GO:0009166">
    <property type="term" value="P:nucleotide catabolic process"/>
    <property type="evidence" value="ECO:0007669"/>
    <property type="project" value="InterPro"/>
</dbReference>
<dbReference type="RefSeq" id="WP_208095208.1">
    <property type="nucleotide sequence ID" value="NZ_JAGDYM010000003.1"/>
</dbReference>
<dbReference type="SUPFAM" id="SSF56300">
    <property type="entry name" value="Metallo-dependent phosphatases"/>
    <property type="match status" value="1"/>
</dbReference>
<feature type="region of interest" description="Disordered" evidence="2">
    <location>
        <begin position="178"/>
        <end position="238"/>
    </location>
</feature>
<proteinExistence type="predicted"/>